<dbReference type="HOGENOM" id="CLU_1331984_0_0_1"/>
<evidence type="ECO:0008006" key="4">
    <source>
        <dbReference type="Google" id="ProtNLM"/>
    </source>
</evidence>
<protein>
    <recommendedName>
        <fullName evidence="4">Transmembrane protein</fullName>
    </recommendedName>
</protein>
<keyword evidence="1" id="KW-0812">Transmembrane</keyword>
<dbReference type="AlphaFoldDB" id="W9HXD7"/>
<name>W9HXD7_FUSOX</name>
<evidence type="ECO:0000313" key="3">
    <source>
        <dbReference type="Proteomes" id="UP000030753"/>
    </source>
</evidence>
<dbReference type="EMBL" id="JH717846">
    <property type="protein sequence ID" value="EWY84891.1"/>
    <property type="molecule type" value="Genomic_DNA"/>
</dbReference>
<accession>W9HXD7</accession>
<proteinExistence type="predicted"/>
<sequence>MTPVPLRGLNRRELNISMTGIRKARVFPEPVLAAPRTSRPASEGGMPLLWISVILVNFISLMAFMVFSERFSSAKDCDSAPATGGNVSFPPSGRSVLSSALSSASSASFSSPGLESSASSSASSLSSPSSFRASSSLEESSSGSSRGSGSARLTFFDFFSGTVTDFLSFEALTPLASLNLRFLLPAKSILFARKVGILYNRSSRSN</sequence>
<reference evidence="2" key="2">
    <citation type="submission" date="2012-06" db="EMBL/GenBank/DDBJ databases">
        <title>Annotation of the Genome Sequence of Fusarium oxysporum NRRL32931.</title>
        <authorList>
            <consortium name="The Broad Institute Genomics Platform"/>
            <person name="Ma L.-J."/>
            <person name="Corby-Kistler H."/>
            <person name="Broz K."/>
            <person name="Gale L.R."/>
            <person name="Jonkers W."/>
            <person name="O'Donnell K."/>
            <person name="Ploetz R."/>
            <person name="Steinberg C."/>
            <person name="Schwartz D.C."/>
            <person name="VanEtten H."/>
            <person name="Zhou S."/>
            <person name="Young S.K."/>
            <person name="Zeng Q."/>
            <person name="Gargeya S."/>
            <person name="Fitzgerald M."/>
            <person name="Abouelleil A."/>
            <person name="Alvarado L."/>
            <person name="Chapman S.B."/>
            <person name="Gainer-Dewar J."/>
            <person name="Goldberg J."/>
            <person name="Griggs A."/>
            <person name="Gujja S."/>
            <person name="Hansen M."/>
            <person name="Howarth C."/>
            <person name="Imamovic A."/>
            <person name="Ireland A."/>
            <person name="Larimer J."/>
            <person name="McCowan C."/>
            <person name="Murphy C."/>
            <person name="Pearson M."/>
            <person name="Poon T.W."/>
            <person name="Priest M."/>
            <person name="Roberts A."/>
            <person name="Saif S."/>
            <person name="Shea T."/>
            <person name="Sykes S."/>
            <person name="Wortman J."/>
            <person name="Nusbaum C."/>
            <person name="Birren B."/>
        </authorList>
    </citation>
    <scope>NUCLEOTIDE SEQUENCE</scope>
    <source>
        <strain evidence="2">NRRL 32931</strain>
    </source>
</reference>
<evidence type="ECO:0000256" key="1">
    <source>
        <dbReference type="SAM" id="Phobius"/>
    </source>
</evidence>
<evidence type="ECO:0000313" key="2">
    <source>
        <dbReference type="EMBL" id="EWY84891.1"/>
    </source>
</evidence>
<reference evidence="2 3" key="1">
    <citation type="submission" date="2011-06" db="EMBL/GenBank/DDBJ databases">
        <title>The Genome Sequence of Fusarium oxysporum FOSC 3-a.</title>
        <authorList>
            <consortium name="The Broad Institute Genome Sequencing Platform"/>
            <person name="Ma L.-J."/>
            <person name="Gale L.R."/>
            <person name="Schwartz D.C."/>
            <person name="Zhou S."/>
            <person name="Corby-Kistler H."/>
            <person name="Young S.K."/>
            <person name="Zeng Q."/>
            <person name="Gargeya S."/>
            <person name="Fitzgerald M."/>
            <person name="Haas B."/>
            <person name="Abouelleil A."/>
            <person name="Alvarado L."/>
            <person name="Arachchi H.M."/>
            <person name="Berlin A."/>
            <person name="Brown A."/>
            <person name="Chapman S.B."/>
            <person name="Chen Z."/>
            <person name="Dunbar C."/>
            <person name="Freedman E."/>
            <person name="Gearin G."/>
            <person name="Gellesch M."/>
            <person name="Goldberg J."/>
            <person name="Griggs A."/>
            <person name="Gujja S."/>
            <person name="Heiman D."/>
            <person name="Howarth C."/>
            <person name="Larson L."/>
            <person name="Lui A."/>
            <person name="MacDonald P.J.P."/>
            <person name="Mehta T."/>
            <person name="Montmayeur A."/>
            <person name="Murphy C."/>
            <person name="Neiman D."/>
            <person name="Pearson M."/>
            <person name="Priest M."/>
            <person name="Roberts A."/>
            <person name="Saif S."/>
            <person name="Shea T."/>
            <person name="Shenoy N."/>
            <person name="Sisk P."/>
            <person name="Stolte C."/>
            <person name="Sykes S."/>
            <person name="Wortman J."/>
            <person name="Nusbaum C."/>
            <person name="Birren B."/>
        </authorList>
    </citation>
    <scope>NUCLEOTIDE SEQUENCE [LARGE SCALE GENOMIC DNA]</scope>
    <source>
        <strain evidence="3">FOSC 3-a</strain>
        <strain evidence="2">NRRL 32931</strain>
    </source>
</reference>
<keyword evidence="1" id="KW-1133">Transmembrane helix</keyword>
<keyword evidence="1" id="KW-0472">Membrane</keyword>
<gene>
    <name evidence="2" type="ORF">FOYG_12248</name>
</gene>
<dbReference type="Proteomes" id="UP000030753">
    <property type="component" value="Unassembled WGS sequence"/>
</dbReference>
<dbReference type="EMBL" id="JH717846">
    <property type="protein sequence ID" value="EWY84892.1"/>
    <property type="molecule type" value="Genomic_DNA"/>
</dbReference>
<dbReference type="EMBL" id="JH717846">
    <property type="protein sequence ID" value="EWY84890.1"/>
    <property type="molecule type" value="Genomic_DNA"/>
</dbReference>
<feature type="transmembrane region" description="Helical" evidence="1">
    <location>
        <begin position="48"/>
        <end position="67"/>
    </location>
</feature>
<organism evidence="2 3">
    <name type="scientific">Fusarium oxysporum NRRL 32931</name>
    <dbReference type="NCBI Taxonomy" id="660029"/>
    <lineage>
        <taxon>Eukaryota</taxon>
        <taxon>Fungi</taxon>
        <taxon>Dikarya</taxon>
        <taxon>Ascomycota</taxon>
        <taxon>Pezizomycotina</taxon>
        <taxon>Sordariomycetes</taxon>
        <taxon>Hypocreomycetidae</taxon>
        <taxon>Hypocreales</taxon>
        <taxon>Nectriaceae</taxon>
        <taxon>Fusarium</taxon>
        <taxon>Fusarium oxysporum species complex</taxon>
    </lineage>
</organism>
<dbReference type="EMBL" id="JH717846">
    <property type="protein sequence ID" value="EWY84893.1"/>
    <property type="molecule type" value="Genomic_DNA"/>
</dbReference>